<comment type="caution">
    <text evidence="2">The sequence shown here is derived from an EMBL/GenBank/DDBJ whole genome shotgun (WGS) entry which is preliminary data.</text>
</comment>
<evidence type="ECO:0000313" key="2">
    <source>
        <dbReference type="EMBL" id="GBP15001.1"/>
    </source>
</evidence>
<name>A0A4C1TNB7_EUMVA</name>
<protein>
    <submittedName>
        <fullName evidence="2">Uncharacterized protein</fullName>
    </submittedName>
</protein>
<dbReference type="AlphaFoldDB" id="A0A4C1TNB7"/>
<reference evidence="2 3" key="1">
    <citation type="journal article" date="2019" name="Commun. Biol.">
        <title>The bagworm genome reveals a unique fibroin gene that provides high tensile strength.</title>
        <authorList>
            <person name="Kono N."/>
            <person name="Nakamura H."/>
            <person name="Ohtoshi R."/>
            <person name="Tomita M."/>
            <person name="Numata K."/>
            <person name="Arakawa K."/>
        </authorList>
    </citation>
    <scope>NUCLEOTIDE SEQUENCE [LARGE SCALE GENOMIC DNA]</scope>
</reference>
<keyword evidence="3" id="KW-1185">Reference proteome</keyword>
<sequence length="100" mass="11159">MGHLPAAAALTVYNHPIKSLDACACACAPCINYLRNISQRTKAVADFTRDESATNSRRRGRLTAGRENEHPALIKGRQLLKQRFGLRRCVDRSLPTNRRA</sequence>
<feature type="region of interest" description="Disordered" evidence="1">
    <location>
        <begin position="48"/>
        <end position="72"/>
    </location>
</feature>
<evidence type="ECO:0000313" key="3">
    <source>
        <dbReference type="Proteomes" id="UP000299102"/>
    </source>
</evidence>
<gene>
    <name evidence="2" type="ORF">EVAR_6648_1</name>
</gene>
<accession>A0A4C1TNB7</accession>
<dbReference type="Proteomes" id="UP000299102">
    <property type="component" value="Unassembled WGS sequence"/>
</dbReference>
<dbReference type="EMBL" id="BGZK01000068">
    <property type="protein sequence ID" value="GBP15001.1"/>
    <property type="molecule type" value="Genomic_DNA"/>
</dbReference>
<organism evidence="2 3">
    <name type="scientific">Eumeta variegata</name>
    <name type="common">Bagworm moth</name>
    <name type="synonym">Eumeta japonica</name>
    <dbReference type="NCBI Taxonomy" id="151549"/>
    <lineage>
        <taxon>Eukaryota</taxon>
        <taxon>Metazoa</taxon>
        <taxon>Ecdysozoa</taxon>
        <taxon>Arthropoda</taxon>
        <taxon>Hexapoda</taxon>
        <taxon>Insecta</taxon>
        <taxon>Pterygota</taxon>
        <taxon>Neoptera</taxon>
        <taxon>Endopterygota</taxon>
        <taxon>Lepidoptera</taxon>
        <taxon>Glossata</taxon>
        <taxon>Ditrysia</taxon>
        <taxon>Tineoidea</taxon>
        <taxon>Psychidae</taxon>
        <taxon>Oiketicinae</taxon>
        <taxon>Eumeta</taxon>
    </lineage>
</organism>
<evidence type="ECO:0000256" key="1">
    <source>
        <dbReference type="SAM" id="MobiDB-lite"/>
    </source>
</evidence>
<proteinExistence type="predicted"/>